<dbReference type="InterPro" id="IPR006026">
    <property type="entry name" value="Peptidase_Metallo"/>
</dbReference>
<dbReference type="InterPro" id="IPR024079">
    <property type="entry name" value="MetalloPept_cat_dom_sf"/>
</dbReference>
<comment type="caution">
    <text evidence="3">The sequence shown here is derived from an EMBL/GenBank/DDBJ whole genome shotgun (WGS) entry which is preliminary data.</text>
</comment>
<feature type="domain" description="Peptidase metallopeptidase" evidence="2">
    <location>
        <begin position="55"/>
        <end position="212"/>
    </location>
</feature>
<protein>
    <submittedName>
        <fullName evidence="3">Carbohydrate-binding protein</fullName>
    </submittedName>
</protein>
<dbReference type="InterPro" id="IPR015943">
    <property type="entry name" value="WD40/YVTN_repeat-like_dom_sf"/>
</dbReference>
<keyword evidence="4" id="KW-1185">Reference proteome</keyword>
<evidence type="ECO:0000259" key="2">
    <source>
        <dbReference type="SMART" id="SM00235"/>
    </source>
</evidence>
<dbReference type="RefSeq" id="WP_250485679.1">
    <property type="nucleotide sequence ID" value="NZ_JAQQDB010000024.1"/>
</dbReference>
<dbReference type="EMBL" id="JAQQDB010000024">
    <property type="protein sequence ID" value="MFM0520475.1"/>
    <property type="molecule type" value="Genomic_DNA"/>
</dbReference>
<dbReference type="SUPFAM" id="SSF50969">
    <property type="entry name" value="YVTN repeat-like/Quinoprotein amine dehydrogenase"/>
    <property type="match status" value="1"/>
</dbReference>
<accession>A0ABW9CQK5</accession>
<dbReference type="SMART" id="SM00235">
    <property type="entry name" value="ZnMc"/>
    <property type="match status" value="1"/>
</dbReference>
<dbReference type="PROSITE" id="PS51257">
    <property type="entry name" value="PROKAR_LIPOPROTEIN"/>
    <property type="match status" value="1"/>
</dbReference>
<evidence type="ECO:0000313" key="4">
    <source>
        <dbReference type="Proteomes" id="UP001629462"/>
    </source>
</evidence>
<reference evidence="3 4" key="1">
    <citation type="journal article" date="2024" name="Chem. Sci.">
        <title>Discovery of megapolipeptins by genome mining of a Burkholderiales bacteria collection.</title>
        <authorList>
            <person name="Paulo B.S."/>
            <person name="Recchia M.J.J."/>
            <person name="Lee S."/>
            <person name="Fergusson C.H."/>
            <person name="Romanowski S.B."/>
            <person name="Hernandez A."/>
            <person name="Krull N."/>
            <person name="Liu D.Y."/>
            <person name="Cavanagh H."/>
            <person name="Bos A."/>
            <person name="Gray C.A."/>
            <person name="Murphy B.T."/>
            <person name="Linington R.G."/>
            <person name="Eustaquio A.S."/>
        </authorList>
    </citation>
    <scope>NUCLEOTIDE SEQUENCE [LARGE SCALE GENOMIC DNA]</scope>
    <source>
        <strain evidence="3 4">RL17-374-BIF-D</strain>
    </source>
</reference>
<dbReference type="SUPFAM" id="SSF55486">
    <property type="entry name" value="Metalloproteases ('zincins'), catalytic domain"/>
    <property type="match status" value="1"/>
</dbReference>
<dbReference type="Gene3D" id="2.130.10.10">
    <property type="entry name" value="YVTN repeat-like/Quinoprotein amine dehydrogenase"/>
    <property type="match status" value="2"/>
</dbReference>
<feature type="chain" id="PRO_5046795771" evidence="1">
    <location>
        <begin position="23"/>
        <end position="585"/>
    </location>
</feature>
<name>A0ABW9CQK5_9BURK</name>
<dbReference type="Gene3D" id="3.40.390.10">
    <property type="entry name" value="Collagenase (Catalytic Domain)"/>
    <property type="match status" value="1"/>
</dbReference>
<gene>
    <name evidence="3" type="ORF">PQR08_23885</name>
</gene>
<dbReference type="Proteomes" id="UP001629462">
    <property type="component" value="Unassembled WGS sequence"/>
</dbReference>
<evidence type="ECO:0000313" key="3">
    <source>
        <dbReference type="EMBL" id="MFM0520475.1"/>
    </source>
</evidence>
<evidence type="ECO:0000256" key="1">
    <source>
        <dbReference type="SAM" id="SignalP"/>
    </source>
</evidence>
<feature type="signal peptide" evidence="1">
    <location>
        <begin position="1"/>
        <end position="22"/>
    </location>
</feature>
<organism evidence="3 4">
    <name type="scientific">Caballeronia jiangsuensis</name>
    <dbReference type="NCBI Taxonomy" id="1458357"/>
    <lineage>
        <taxon>Bacteria</taxon>
        <taxon>Pseudomonadati</taxon>
        <taxon>Pseudomonadota</taxon>
        <taxon>Betaproteobacteria</taxon>
        <taxon>Burkholderiales</taxon>
        <taxon>Burkholderiaceae</taxon>
        <taxon>Caballeronia</taxon>
    </lineage>
</organism>
<sequence length="585" mass="64667">MKRLRGLALALLSGILISGCGGTDSGTDALSSASKTSAEQSAAQDKAAAKGYALSTVIWDRVPIGVCWDLNNADFARYSSERSWTRGAVEETWEQHSGVEFSGWQQCTNDPTFYGIRISVEDIAGSAPHTWGLGAMLNNAQGGMALNFTFNNWSPSCQGREEYCIRRVAAHEFGHALGFAHEQNRPDTPSSCIEPAQGTSGDTMIGEWDLASVMNYCNPKWNGDGKLSATDIEMAQKFYGPHKDKETVYVLKRVVSPAKITEYDLNTRAELSTFTLDFGTGDDRISKMVASPNRNRLYFELEIASQPGLHVKGAQSSVLIAYDIASRAIVWNVRVSRTADSELRVSPDSSQIYYAADNTIRVIDAENGNVGNVMTFPDYYSVKALDTTPDDNDTLYVLADTSGTQQTILRVNMKTKSVMTSFPTGALPSVTYHQLAVTPDGKRAIYMKPVANLSGSYMSEIDLSTGKIRQLSGARGYKSPKNLQAINNRQIIFVDNNENNVAPIVIYDIDTDQKTTPEWDYKYIPEIQYDAKTLSFFLMRDLKDSVEQLVPKGDGTYKNIDYGFRAFTEGTKWQPLAAPFVFVRR</sequence>
<keyword evidence="1" id="KW-0732">Signal</keyword>
<dbReference type="InterPro" id="IPR011044">
    <property type="entry name" value="Quino_amine_DH_bsu"/>
</dbReference>
<proteinExistence type="predicted"/>